<dbReference type="InterPro" id="IPR043425">
    <property type="entry name" value="NusG-like"/>
</dbReference>
<evidence type="ECO:0000256" key="3">
    <source>
        <dbReference type="ARBA" id="ARBA00023163"/>
    </source>
</evidence>
<dbReference type="InterPro" id="IPR001062">
    <property type="entry name" value="Transcrpt_antiterm_NusG"/>
</dbReference>
<dbReference type="Gene3D" id="2.30.30.30">
    <property type="match status" value="1"/>
</dbReference>
<dbReference type="CDD" id="cd06091">
    <property type="entry name" value="KOW_NusG"/>
    <property type="match status" value="1"/>
</dbReference>
<evidence type="ECO:0000313" key="6">
    <source>
        <dbReference type="EMBL" id="MFB0846523.1"/>
    </source>
</evidence>
<dbReference type="RefSeq" id="WP_373956473.1">
    <property type="nucleotide sequence ID" value="NZ_JBHDLN010000022.1"/>
</dbReference>
<accession>A0ABV4VA51</accession>
<keyword evidence="1 4" id="KW-0889">Transcription antitermination</keyword>
<proteinExistence type="inferred from homology"/>
<dbReference type="SUPFAM" id="SSF82679">
    <property type="entry name" value="N-utilization substance G protein NusG, N-terminal domain"/>
    <property type="match status" value="1"/>
</dbReference>
<dbReference type="InterPro" id="IPR008991">
    <property type="entry name" value="Translation_prot_SH3-like_sf"/>
</dbReference>
<dbReference type="Pfam" id="PF02357">
    <property type="entry name" value="NusG"/>
    <property type="match status" value="1"/>
</dbReference>
<dbReference type="EMBL" id="JBHDLN010000022">
    <property type="protein sequence ID" value="MFB0846523.1"/>
    <property type="molecule type" value="Genomic_DNA"/>
</dbReference>
<comment type="function">
    <text evidence="4">Participates in transcription elongation, termination and antitermination.</text>
</comment>
<comment type="caution">
    <text evidence="6">The sequence shown here is derived from an EMBL/GenBank/DDBJ whole genome shotgun (WGS) entry which is preliminary data.</text>
</comment>
<sequence length="169" mass="19566">MIDVEWYAIFVETGKEEIVQKYLRLRFGESLISLVPKRVVTEKRNGRFYQVTKKLFPGYVFLHINLNNEVYFKVSSLPNVYRILKSKGSCISIKQEEMIPLLRLLNGKEIIEISQIEVNPNVKIVSGPLRGLEGLIKKINMHTRRVKIAVIFDGHERLIDLGIELLETV</sequence>
<dbReference type="InterPro" id="IPR036735">
    <property type="entry name" value="NGN_dom_sf"/>
</dbReference>
<keyword evidence="4" id="KW-0806">Transcription termination</keyword>
<dbReference type="PANTHER" id="PTHR30265">
    <property type="entry name" value="RHO-INTERACTING TRANSCRIPTION TERMINATION FACTOR NUSG"/>
    <property type="match status" value="1"/>
</dbReference>
<dbReference type="SUPFAM" id="SSF50104">
    <property type="entry name" value="Translation proteins SH3-like domain"/>
    <property type="match status" value="1"/>
</dbReference>
<evidence type="ECO:0000256" key="2">
    <source>
        <dbReference type="ARBA" id="ARBA00023015"/>
    </source>
</evidence>
<evidence type="ECO:0000259" key="5">
    <source>
        <dbReference type="SMART" id="SM00738"/>
    </source>
</evidence>
<evidence type="ECO:0000313" key="7">
    <source>
        <dbReference type="Proteomes" id="UP001575622"/>
    </source>
</evidence>
<dbReference type="InterPro" id="IPR047663">
    <property type="entry name" value="Transcription_antiterm_LoaP"/>
</dbReference>
<organism evidence="6 7">
    <name type="scientific">Paenibacillus oleatilyticus</name>
    <dbReference type="NCBI Taxonomy" id="2594886"/>
    <lineage>
        <taxon>Bacteria</taxon>
        <taxon>Bacillati</taxon>
        <taxon>Bacillota</taxon>
        <taxon>Bacilli</taxon>
        <taxon>Bacillales</taxon>
        <taxon>Paenibacillaceae</taxon>
        <taxon>Paenibacillus</taxon>
    </lineage>
</organism>
<dbReference type="NCBIfam" id="NF033641">
    <property type="entry name" value="antiterm_LoaP"/>
    <property type="match status" value="1"/>
</dbReference>
<comment type="similarity">
    <text evidence="4">Belongs to the NusG family.</text>
</comment>
<dbReference type="Gene3D" id="3.30.70.940">
    <property type="entry name" value="NusG, N-terminal domain"/>
    <property type="match status" value="1"/>
</dbReference>
<dbReference type="CDD" id="cd08000">
    <property type="entry name" value="NGN"/>
    <property type="match status" value="1"/>
</dbReference>
<dbReference type="InterPro" id="IPR006645">
    <property type="entry name" value="NGN-like_dom"/>
</dbReference>
<reference evidence="6 7" key="1">
    <citation type="submission" date="2024-09" db="EMBL/GenBank/DDBJ databases">
        <authorList>
            <person name="Makale K.P.P."/>
            <person name="Makhzoum A."/>
            <person name="Rantong G."/>
            <person name="Rahube T.O."/>
        </authorList>
    </citation>
    <scope>NUCLEOTIDE SEQUENCE [LARGE SCALE GENOMIC DNA]</scope>
    <source>
        <strain evidence="6 7">KM_D13</strain>
    </source>
</reference>
<dbReference type="InterPro" id="IPR014722">
    <property type="entry name" value="Rib_uL2_dom2"/>
</dbReference>
<dbReference type="Proteomes" id="UP001575622">
    <property type="component" value="Unassembled WGS sequence"/>
</dbReference>
<evidence type="ECO:0000256" key="4">
    <source>
        <dbReference type="RuleBase" id="RU000538"/>
    </source>
</evidence>
<evidence type="ECO:0000256" key="1">
    <source>
        <dbReference type="ARBA" id="ARBA00022814"/>
    </source>
</evidence>
<gene>
    <name evidence="6" type="primary">loaP</name>
    <name evidence="6" type="ORF">ACEU3E_30445</name>
</gene>
<keyword evidence="2 4" id="KW-0805">Transcription regulation</keyword>
<feature type="domain" description="NusG-like N-terminal" evidence="5">
    <location>
        <begin position="3"/>
        <end position="105"/>
    </location>
</feature>
<dbReference type="PRINTS" id="PR00338">
    <property type="entry name" value="NUSGTNSCPFCT"/>
</dbReference>
<dbReference type="PANTHER" id="PTHR30265:SF4">
    <property type="entry name" value="KOW MOTIF FAMILY PROTEIN, EXPRESSED"/>
    <property type="match status" value="1"/>
</dbReference>
<keyword evidence="7" id="KW-1185">Reference proteome</keyword>
<name>A0ABV4VA51_9BACL</name>
<protein>
    <recommendedName>
        <fullName evidence="4">Transcription termination/antitermination protein NusG</fullName>
    </recommendedName>
</protein>
<dbReference type="SMART" id="SM00738">
    <property type="entry name" value="NGN"/>
    <property type="match status" value="1"/>
</dbReference>
<keyword evidence="3 4" id="KW-0804">Transcription</keyword>